<keyword evidence="3" id="KW-1185">Reference proteome</keyword>
<keyword evidence="1" id="KW-1133">Transmembrane helix</keyword>
<dbReference type="Proteomes" id="UP000018542">
    <property type="component" value="Chromosome"/>
</dbReference>
<dbReference type="RefSeq" id="WP_023785610.1">
    <property type="nucleotide sequence ID" value="NC_022997.1"/>
</dbReference>
<dbReference type="AlphaFoldDB" id="V5SBB2"/>
<proteinExistence type="predicted"/>
<name>V5SBB2_9HYPH</name>
<accession>V5SBB2</accession>
<gene>
    <name evidence="2" type="ORF">W911_00820</name>
</gene>
<keyword evidence="1" id="KW-0812">Transmembrane</keyword>
<dbReference type="HOGENOM" id="CLU_128171_0_0_5"/>
<protein>
    <recommendedName>
        <fullName evidence="4">DUF2628 domain-containing protein</fullName>
    </recommendedName>
</protein>
<feature type="transmembrane region" description="Helical" evidence="1">
    <location>
        <begin position="86"/>
        <end position="105"/>
    </location>
</feature>
<dbReference type="PATRIC" id="fig|1029756.8.peg.177"/>
<dbReference type="InterPro" id="IPR024399">
    <property type="entry name" value="DUF2628"/>
</dbReference>
<feature type="transmembrane region" description="Helical" evidence="1">
    <location>
        <begin position="63"/>
        <end position="80"/>
    </location>
</feature>
<organism evidence="2 3">
    <name type="scientific">Hyphomicrobium nitrativorans NL23</name>
    <dbReference type="NCBI Taxonomy" id="1029756"/>
    <lineage>
        <taxon>Bacteria</taxon>
        <taxon>Pseudomonadati</taxon>
        <taxon>Pseudomonadota</taxon>
        <taxon>Alphaproteobacteria</taxon>
        <taxon>Hyphomicrobiales</taxon>
        <taxon>Hyphomicrobiaceae</taxon>
        <taxon>Hyphomicrobium</taxon>
    </lineage>
</organism>
<dbReference type="KEGG" id="hni:W911_00820"/>
<dbReference type="Pfam" id="PF10947">
    <property type="entry name" value="DUF2628"/>
    <property type="match status" value="1"/>
</dbReference>
<evidence type="ECO:0000313" key="2">
    <source>
        <dbReference type="EMBL" id="AHB47269.1"/>
    </source>
</evidence>
<keyword evidence="1" id="KW-0472">Membrane</keyword>
<dbReference type="EMBL" id="CP006912">
    <property type="protein sequence ID" value="AHB47269.1"/>
    <property type="molecule type" value="Genomic_DNA"/>
</dbReference>
<evidence type="ECO:0000313" key="3">
    <source>
        <dbReference type="Proteomes" id="UP000018542"/>
    </source>
</evidence>
<sequence length="192" mass="21049">MIRIWPFGSASGSKTFSVYEPEDNAGLPLERAERLVFVADGFSWRALFFGPLYLAVKREWIGLLMYVVAAVALVHALQTLDTGSQWITWGFILLNVITGFEAASVQRASLVRAGWKELGSVGGGNVEEAERRFFGAWLPTLNAEKPAEAPLFPWASPPTAASMSSHPDAVSRAETLLRRLSSRLTRKSPIGN</sequence>
<dbReference type="STRING" id="1029756.W911_00820"/>
<dbReference type="OrthoDB" id="7285394at2"/>
<evidence type="ECO:0000256" key="1">
    <source>
        <dbReference type="SAM" id="Phobius"/>
    </source>
</evidence>
<evidence type="ECO:0008006" key="4">
    <source>
        <dbReference type="Google" id="ProtNLM"/>
    </source>
</evidence>
<reference evidence="2 3" key="1">
    <citation type="journal article" date="2014" name="Genome Announc.">
        <title>Complete Genome Sequence of Hyphomicrobium nitrativorans Strain NL23, a Denitrifying Bacterium Isolated from Biofilm of a Methanol-Fed Denitrification System Treating Seawater at the Montreal Biodome.</title>
        <authorList>
            <person name="Martineau C."/>
            <person name="Villeneuve C."/>
            <person name="Mauffrey F."/>
            <person name="Villemur R."/>
        </authorList>
    </citation>
    <scope>NUCLEOTIDE SEQUENCE [LARGE SCALE GENOMIC DNA]</scope>
    <source>
        <strain evidence="2">NL23</strain>
    </source>
</reference>